<accession>A0ABS8WL56</accession>
<evidence type="ECO:0000313" key="2">
    <source>
        <dbReference type="Proteomes" id="UP000823775"/>
    </source>
</evidence>
<evidence type="ECO:0000313" key="1">
    <source>
        <dbReference type="EMBL" id="MCE3051561.1"/>
    </source>
</evidence>
<dbReference type="Proteomes" id="UP000823775">
    <property type="component" value="Unassembled WGS sequence"/>
</dbReference>
<feature type="non-terminal residue" evidence="1">
    <location>
        <position position="82"/>
    </location>
</feature>
<dbReference type="EMBL" id="JACEIK010008725">
    <property type="protein sequence ID" value="MCE3051561.1"/>
    <property type="molecule type" value="Genomic_DNA"/>
</dbReference>
<protein>
    <submittedName>
        <fullName evidence="1">Uncharacterized protein</fullName>
    </submittedName>
</protein>
<keyword evidence="2" id="KW-1185">Reference proteome</keyword>
<proteinExistence type="predicted"/>
<name>A0ABS8WL56_DATST</name>
<feature type="non-terminal residue" evidence="1">
    <location>
        <position position="1"/>
    </location>
</feature>
<comment type="caution">
    <text evidence="1">The sequence shown here is derived from an EMBL/GenBank/DDBJ whole genome shotgun (WGS) entry which is preliminary data.</text>
</comment>
<reference evidence="1 2" key="1">
    <citation type="journal article" date="2021" name="BMC Genomics">
        <title>Datura genome reveals duplications of psychoactive alkaloid biosynthetic genes and high mutation rate following tissue culture.</title>
        <authorList>
            <person name="Rajewski A."/>
            <person name="Carter-House D."/>
            <person name="Stajich J."/>
            <person name="Litt A."/>
        </authorList>
    </citation>
    <scope>NUCLEOTIDE SEQUENCE [LARGE SCALE GENOMIC DNA]</scope>
    <source>
        <strain evidence="1">AR-01</strain>
    </source>
</reference>
<organism evidence="1 2">
    <name type="scientific">Datura stramonium</name>
    <name type="common">Jimsonweed</name>
    <name type="synonym">Common thornapple</name>
    <dbReference type="NCBI Taxonomy" id="4076"/>
    <lineage>
        <taxon>Eukaryota</taxon>
        <taxon>Viridiplantae</taxon>
        <taxon>Streptophyta</taxon>
        <taxon>Embryophyta</taxon>
        <taxon>Tracheophyta</taxon>
        <taxon>Spermatophyta</taxon>
        <taxon>Magnoliopsida</taxon>
        <taxon>eudicotyledons</taxon>
        <taxon>Gunneridae</taxon>
        <taxon>Pentapetalae</taxon>
        <taxon>asterids</taxon>
        <taxon>lamiids</taxon>
        <taxon>Solanales</taxon>
        <taxon>Solanaceae</taxon>
        <taxon>Solanoideae</taxon>
        <taxon>Datureae</taxon>
        <taxon>Datura</taxon>
    </lineage>
</organism>
<sequence length="82" mass="9109">SQKYKDALAIDAREVAAKTNAFPQQQHIDELEMSHTLPLLIIQTTNLIQAKCSVPEQLHDHLKANLIPPNEGGGFLISHELD</sequence>
<gene>
    <name evidence="1" type="ORF">HAX54_050186</name>
</gene>